<dbReference type="Proteomes" id="UP000244173">
    <property type="component" value="Chromosome"/>
</dbReference>
<dbReference type="EMBL" id="CP028519">
    <property type="protein sequence ID" value="AVY93652.1"/>
    <property type="molecule type" value="Genomic_DNA"/>
</dbReference>
<feature type="domain" description="Alpha/beta hydrolase fold-3" evidence="2">
    <location>
        <begin position="83"/>
        <end position="288"/>
    </location>
</feature>
<dbReference type="KEGG" id="maer:DAI18_06025"/>
<dbReference type="AlphaFoldDB" id="A0A2S0P8H8"/>
<dbReference type="STRING" id="1122240.GCA_000620105_01259"/>
<evidence type="ECO:0000256" key="1">
    <source>
        <dbReference type="ARBA" id="ARBA00022801"/>
    </source>
</evidence>
<organism evidence="3 4">
    <name type="scientific">Microvirgula aerodenitrificans</name>
    <dbReference type="NCBI Taxonomy" id="57480"/>
    <lineage>
        <taxon>Bacteria</taxon>
        <taxon>Pseudomonadati</taxon>
        <taxon>Pseudomonadota</taxon>
        <taxon>Betaproteobacteria</taxon>
        <taxon>Neisseriales</taxon>
        <taxon>Aquaspirillaceae</taxon>
        <taxon>Microvirgula</taxon>
    </lineage>
</organism>
<evidence type="ECO:0000259" key="2">
    <source>
        <dbReference type="Pfam" id="PF07859"/>
    </source>
</evidence>
<dbReference type="GO" id="GO:0016787">
    <property type="term" value="F:hydrolase activity"/>
    <property type="evidence" value="ECO:0007669"/>
    <property type="project" value="UniProtKB-KW"/>
</dbReference>
<reference evidence="3 4" key="1">
    <citation type="submission" date="2018-04" db="EMBL/GenBank/DDBJ databases">
        <title>Denitrifier Microvirgula.</title>
        <authorList>
            <person name="Anderson E."/>
            <person name="Jang J."/>
            <person name="Ishii S."/>
        </authorList>
    </citation>
    <scope>NUCLEOTIDE SEQUENCE [LARGE SCALE GENOMIC DNA]</scope>
    <source>
        <strain evidence="3 4">BE2.4</strain>
    </source>
</reference>
<dbReference type="PANTHER" id="PTHR48081">
    <property type="entry name" value="AB HYDROLASE SUPERFAMILY PROTEIN C4A8.06C"/>
    <property type="match status" value="1"/>
</dbReference>
<dbReference type="InterPro" id="IPR029058">
    <property type="entry name" value="AB_hydrolase_fold"/>
</dbReference>
<protein>
    <submittedName>
        <fullName evidence="3">Alpha/beta hydrolase</fullName>
    </submittedName>
</protein>
<dbReference type="RefSeq" id="WP_107888929.1">
    <property type="nucleotide sequence ID" value="NZ_CP028519.1"/>
</dbReference>
<keyword evidence="4" id="KW-1185">Reference proteome</keyword>
<evidence type="ECO:0000313" key="3">
    <source>
        <dbReference type="EMBL" id="AVY93652.1"/>
    </source>
</evidence>
<keyword evidence="1 3" id="KW-0378">Hydrolase</keyword>
<dbReference type="InterPro" id="IPR013094">
    <property type="entry name" value="AB_hydrolase_3"/>
</dbReference>
<accession>A0A2S0P8H8</accession>
<sequence length="312" mass="34261">MHAVSPKLVPWLADLNQRNAALIANGYLPTAISAREGLAGMTFLQVQPGPPLAWVNDELIPGPGYTVPVRIYHPTPTEERAVIVFLHGGGHMAGGVSVYDPVCRRLAAATGQVVVSAEYRLAPENPYPAGLNDGHTVARGVWAALERRQLPYRHELTLIGDSGGGALCASISTLAQFDPALRISNQVLIYPSLDYTLSLPSIQENAEGYLLHSSRVSWYFDNYFQHSENRRDVSPLHAPFIERLPRTLIVSAGFDPLRDEAIAYQARLQQAGIVCERLHFDDMVHAFLNLENLVADECAAVYRRIAGFLQGD</sequence>
<dbReference type="Pfam" id="PF07859">
    <property type="entry name" value="Abhydrolase_3"/>
    <property type="match status" value="1"/>
</dbReference>
<dbReference type="PANTHER" id="PTHR48081:SF8">
    <property type="entry name" value="ALPHA_BETA HYDROLASE FOLD-3 DOMAIN-CONTAINING PROTEIN-RELATED"/>
    <property type="match status" value="1"/>
</dbReference>
<proteinExistence type="predicted"/>
<name>A0A2S0P8H8_9NEIS</name>
<evidence type="ECO:0000313" key="4">
    <source>
        <dbReference type="Proteomes" id="UP000244173"/>
    </source>
</evidence>
<dbReference type="Gene3D" id="3.40.50.1820">
    <property type="entry name" value="alpha/beta hydrolase"/>
    <property type="match status" value="1"/>
</dbReference>
<dbReference type="InterPro" id="IPR050300">
    <property type="entry name" value="GDXG_lipolytic_enzyme"/>
</dbReference>
<dbReference type="OrthoDB" id="9794445at2"/>
<dbReference type="SUPFAM" id="SSF53474">
    <property type="entry name" value="alpha/beta-Hydrolases"/>
    <property type="match status" value="1"/>
</dbReference>
<gene>
    <name evidence="3" type="ORF">DAI18_06025</name>
</gene>